<evidence type="ECO:0000256" key="4">
    <source>
        <dbReference type="SAM" id="Phobius"/>
    </source>
</evidence>
<feature type="transmembrane region" description="Helical" evidence="4">
    <location>
        <begin position="306"/>
        <end position="328"/>
    </location>
</feature>
<proteinExistence type="inferred from homology"/>
<reference evidence="5" key="1">
    <citation type="submission" date="2020-08" db="EMBL/GenBank/DDBJ databases">
        <title>Genome public.</title>
        <authorList>
            <person name="Liu C."/>
            <person name="Sun Q."/>
        </authorList>
    </citation>
    <scope>NUCLEOTIDE SEQUENCE</scope>
    <source>
        <strain evidence="5">N12</strain>
    </source>
</reference>
<evidence type="ECO:0000313" key="5">
    <source>
        <dbReference type="EMBL" id="MBC8594684.1"/>
    </source>
</evidence>
<dbReference type="SUPFAM" id="SSF53448">
    <property type="entry name" value="Nucleotide-diphospho-sugar transferases"/>
    <property type="match status" value="1"/>
</dbReference>
<organism evidence="5 6">
    <name type="scientific">Jilunia laotingensis</name>
    <dbReference type="NCBI Taxonomy" id="2763675"/>
    <lineage>
        <taxon>Bacteria</taxon>
        <taxon>Pseudomonadati</taxon>
        <taxon>Bacteroidota</taxon>
        <taxon>Bacteroidia</taxon>
        <taxon>Bacteroidales</taxon>
        <taxon>Bacteroidaceae</taxon>
        <taxon>Jilunia</taxon>
    </lineage>
</organism>
<gene>
    <name evidence="5" type="ORF">H8744_15850</name>
</gene>
<keyword evidence="6" id="KW-1185">Reference proteome</keyword>
<evidence type="ECO:0000313" key="6">
    <source>
        <dbReference type="Proteomes" id="UP000651085"/>
    </source>
</evidence>
<dbReference type="Pfam" id="PF13641">
    <property type="entry name" value="Glyco_tranf_2_3"/>
    <property type="match status" value="1"/>
</dbReference>
<dbReference type="AlphaFoldDB" id="A0A926FA73"/>
<name>A0A926FA73_9BACT</name>
<dbReference type="PANTHER" id="PTHR43630:SF1">
    <property type="entry name" value="POLY-BETA-1,6-N-ACETYL-D-GLUCOSAMINE SYNTHASE"/>
    <property type="match status" value="1"/>
</dbReference>
<dbReference type="PANTHER" id="PTHR43630">
    <property type="entry name" value="POLY-BETA-1,6-N-ACETYL-D-GLUCOSAMINE SYNTHASE"/>
    <property type="match status" value="1"/>
</dbReference>
<keyword evidence="2" id="KW-0328">Glycosyltransferase</keyword>
<dbReference type="CDD" id="cd06439">
    <property type="entry name" value="CESA_like_1"/>
    <property type="match status" value="1"/>
</dbReference>
<comment type="caution">
    <text evidence="5">The sequence shown here is derived from an EMBL/GenBank/DDBJ whole genome shotgun (WGS) entry which is preliminary data.</text>
</comment>
<evidence type="ECO:0000256" key="2">
    <source>
        <dbReference type="ARBA" id="ARBA00022676"/>
    </source>
</evidence>
<keyword evidence="3" id="KW-0808">Transferase</keyword>
<protein>
    <submittedName>
        <fullName evidence="5">Glycosyltransferase family 2 protein</fullName>
    </submittedName>
</protein>
<comment type="similarity">
    <text evidence="1">Belongs to the glycosyltransferase 2 family.</text>
</comment>
<keyword evidence="4" id="KW-0472">Membrane</keyword>
<evidence type="ECO:0000256" key="3">
    <source>
        <dbReference type="ARBA" id="ARBA00022679"/>
    </source>
</evidence>
<dbReference type="GO" id="GO:0016757">
    <property type="term" value="F:glycosyltransferase activity"/>
    <property type="evidence" value="ECO:0007669"/>
    <property type="project" value="UniProtKB-KW"/>
</dbReference>
<keyword evidence="4" id="KW-1133">Transmembrane helix</keyword>
<feature type="transmembrane region" description="Helical" evidence="4">
    <location>
        <begin position="12"/>
        <end position="35"/>
    </location>
</feature>
<dbReference type="EMBL" id="JACRTF010000001">
    <property type="protein sequence ID" value="MBC8594684.1"/>
    <property type="molecule type" value="Genomic_DNA"/>
</dbReference>
<dbReference type="InterPro" id="IPR029044">
    <property type="entry name" value="Nucleotide-diphossugar_trans"/>
</dbReference>
<dbReference type="Gene3D" id="3.90.550.10">
    <property type="entry name" value="Spore Coat Polysaccharide Biosynthesis Protein SpsA, Chain A"/>
    <property type="match status" value="1"/>
</dbReference>
<feature type="transmembrane region" description="Helical" evidence="4">
    <location>
        <begin position="334"/>
        <end position="356"/>
    </location>
</feature>
<sequence length="402" mass="45619">MNTMNTLWIEILFWIALFIVFYTYLGYGILLYLLVKVKELFVKSPVRSLPPENELPEVTLFITAFNEEEVVDEKMENSLALDYPTDRLHIVWVTDGSNDGTNERLLTHWNGKATLLFQPERQGKTAAMNRGMKMVDTPIIVFTDANTMINREAIREIVKAFQDPHVGCVAGEKRIAVQTKDGAAAGGEGIYWKYESALKALDARLYSTVGAAGELFAVRCELFCEMERDTLLDDFILSLRIAMKGHSIAYCTGAYAIESGSADMHEEEKRKVRIAAGGLQSIWRLRSLLNPFRYGVLSFQYISHRVLRWSVAPALLFLLLPVNILLVVMGATPVLYGTILVLQMLFYILALGGYYLSTKRIKNKILFVPYYFLFMNINVLKGIGYLRKRHGIGAWEKAKRGR</sequence>
<evidence type="ECO:0000256" key="1">
    <source>
        <dbReference type="ARBA" id="ARBA00006739"/>
    </source>
</evidence>
<keyword evidence="4" id="KW-0812">Transmembrane</keyword>
<feature type="transmembrane region" description="Helical" evidence="4">
    <location>
        <begin position="368"/>
        <end position="386"/>
    </location>
</feature>
<accession>A0A926FA73</accession>
<dbReference type="Proteomes" id="UP000651085">
    <property type="component" value="Unassembled WGS sequence"/>
</dbReference>